<dbReference type="SUPFAM" id="SSF55257">
    <property type="entry name" value="RBP11-like subunits of RNA polymerase"/>
    <property type="match status" value="1"/>
</dbReference>
<keyword evidence="3" id="KW-0804">Transcription</keyword>
<dbReference type="AlphaFoldDB" id="A0AA35WQR7"/>
<dbReference type="InterPro" id="IPR008193">
    <property type="entry name" value="RNA_pol_Rpb11_13-16kDa_CS"/>
</dbReference>
<evidence type="ECO:0000256" key="4">
    <source>
        <dbReference type="ARBA" id="ARBA00023242"/>
    </source>
</evidence>
<dbReference type="PANTHER" id="PTHR13946">
    <property type="entry name" value="DNA-DIRECTED RNA POLYMERASE I,II,III"/>
    <property type="match status" value="1"/>
</dbReference>
<comment type="subcellular location">
    <subcellularLocation>
        <location evidence="1">Nucleus</location>
    </subcellularLocation>
</comment>
<evidence type="ECO:0000259" key="6">
    <source>
        <dbReference type="Pfam" id="PF13656"/>
    </source>
</evidence>
<dbReference type="InterPro" id="IPR009025">
    <property type="entry name" value="RBP11-like_dimer"/>
</dbReference>
<comment type="similarity">
    <text evidence="5">Belongs to the archaeal Rpo11/eukaryotic RPB11/RPC19 RNA polymerase subunit family.</text>
</comment>
<dbReference type="InterPro" id="IPR036603">
    <property type="entry name" value="RBP11-like"/>
</dbReference>
<dbReference type="GO" id="GO:0003677">
    <property type="term" value="F:DNA binding"/>
    <property type="evidence" value="ECO:0007669"/>
    <property type="project" value="InterPro"/>
</dbReference>
<proteinExistence type="inferred from homology"/>
<name>A0AA35WQR7_GEOBA</name>
<evidence type="ECO:0000256" key="1">
    <source>
        <dbReference type="ARBA" id="ARBA00004123"/>
    </source>
</evidence>
<evidence type="ECO:0000313" key="8">
    <source>
        <dbReference type="Proteomes" id="UP001174909"/>
    </source>
</evidence>
<dbReference type="GO" id="GO:0005665">
    <property type="term" value="C:RNA polymerase II, core complex"/>
    <property type="evidence" value="ECO:0007669"/>
    <property type="project" value="InterPro"/>
</dbReference>
<accession>A0AA35WQR7</accession>
<dbReference type="GO" id="GO:0006366">
    <property type="term" value="P:transcription by RNA polymerase II"/>
    <property type="evidence" value="ECO:0007669"/>
    <property type="project" value="InterPro"/>
</dbReference>
<dbReference type="GO" id="GO:0003899">
    <property type="term" value="F:DNA-directed RNA polymerase activity"/>
    <property type="evidence" value="ECO:0007669"/>
    <property type="project" value="InterPro"/>
</dbReference>
<protein>
    <submittedName>
        <fullName evidence="7">DNA-directed RNA polymerase II subunit RPB11</fullName>
    </submittedName>
</protein>
<dbReference type="Gene3D" id="3.30.1360.10">
    <property type="entry name" value="RNA polymerase, RBP11-like subunit"/>
    <property type="match status" value="1"/>
</dbReference>
<sequence>GGCQDLSRVQSVADEVTKVKRSISREFHAGVEPAMNAPATFEAFLLLDGEKKITHAKDTKVPNAAIFTVNKEDHTLGNILMQQLLRDPQVLFAGYKVPHPLEHKFVLRVQTTPDYSPQEALSNAITDLISETSSLEARFRESLRERRDAVND</sequence>
<evidence type="ECO:0000256" key="5">
    <source>
        <dbReference type="ARBA" id="ARBA00025751"/>
    </source>
</evidence>
<keyword evidence="4" id="KW-0539">Nucleus</keyword>
<comment type="caution">
    <text evidence="7">The sequence shown here is derived from an EMBL/GenBank/DDBJ whole genome shotgun (WGS) entry which is preliminary data.</text>
</comment>
<reference evidence="7" key="1">
    <citation type="submission" date="2023-03" db="EMBL/GenBank/DDBJ databases">
        <authorList>
            <person name="Steffen K."/>
            <person name="Cardenas P."/>
        </authorList>
    </citation>
    <scope>NUCLEOTIDE SEQUENCE</scope>
</reference>
<dbReference type="Proteomes" id="UP001174909">
    <property type="component" value="Unassembled WGS sequence"/>
</dbReference>
<dbReference type="CDD" id="cd06926">
    <property type="entry name" value="RNAP_II_RPB11"/>
    <property type="match status" value="1"/>
</dbReference>
<dbReference type="EMBL" id="CASHTH010002001">
    <property type="protein sequence ID" value="CAI8023200.1"/>
    <property type="molecule type" value="Genomic_DNA"/>
</dbReference>
<evidence type="ECO:0000313" key="7">
    <source>
        <dbReference type="EMBL" id="CAI8023200.1"/>
    </source>
</evidence>
<dbReference type="InterPro" id="IPR022905">
    <property type="entry name" value="Rpo11-like"/>
</dbReference>
<organism evidence="7 8">
    <name type="scientific">Geodia barretti</name>
    <name type="common">Barrett's horny sponge</name>
    <dbReference type="NCBI Taxonomy" id="519541"/>
    <lineage>
        <taxon>Eukaryota</taxon>
        <taxon>Metazoa</taxon>
        <taxon>Porifera</taxon>
        <taxon>Demospongiae</taxon>
        <taxon>Heteroscleromorpha</taxon>
        <taxon>Tetractinellida</taxon>
        <taxon>Astrophorina</taxon>
        <taxon>Geodiidae</taxon>
        <taxon>Geodia</taxon>
    </lineage>
</organism>
<evidence type="ECO:0000256" key="2">
    <source>
        <dbReference type="ARBA" id="ARBA00022478"/>
    </source>
</evidence>
<dbReference type="FunFam" id="3.30.1360.10:FF:000003">
    <property type="entry name" value="DNA-directed RNA polymerase II subunit RPB11"/>
    <property type="match status" value="1"/>
</dbReference>
<dbReference type="InterPro" id="IPR037685">
    <property type="entry name" value="RBP11"/>
</dbReference>
<dbReference type="HAMAP" id="MF_00261">
    <property type="entry name" value="RNApol_arch_Rpo11"/>
    <property type="match status" value="1"/>
</dbReference>
<evidence type="ECO:0000256" key="3">
    <source>
        <dbReference type="ARBA" id="ARBA00023163"/>
    </source>
</evidence>
<dbReference type="GO" id="GO:0046983">
    <property type="term" value="F:protein dimerization activity"/>
    <property type="evidence" value="ECO:0007669"/>
    <property type="project" value="InterPro"/>
</dbReference>
<keyword evidence="2 7" id="KW-0240">DNA-directed RNA polymerase</keyword>
<feature type="non-terminal residue" evidence="7">
    <location>
        <position position="1"/>
    </location>
</feature>
<dbReference type="Pfam" id="PF13656">
    <property type="entry name" value="RNA_pol_L_2"/>
    <property type="match status" value="1"/>
</dbReference>
<feature type="domain" description="DNA-directed RNA polymerase RBP11-like dimerisation" evidence="6">
    <location>
        <begin position="65"/>
        <end position="136"/>
    </location>
</feature>
<dbReference type="PROSITE" id="PS01154">
    <property type="entry name" value="RNA_POL_L_13KD"/>
    <property type="match status" value="1"/>
</dbReference>
<gene>
    <name evidence="7" type="ORF">GBAR_LOCUS13580</name>
</gene>
<dbReference type="PANTHER" id="PTHR13946:SF16">
    <property type="entry name" value="DNA-DIRECTED RNA POLYMERASE II SUBUNIT RPB11"/>
    <property type="match status" value="1"/>
</dbReference>
<keyword evidence="8" id="KW-1185">Reference proteome</keyword>